<feature type="domain" description="DUF6533" evidence="2">
    <location>
        <begin position="12"/>
        <end position="56"/>
    </location>
</feature>
<keyword evidence="1" id="KW-1133">Transmembrane helix</keyword>
<evidence type="ECO:0000259" key="2">
    <source>
        <dbReference type="Pfam" id="PF20151"/>
    </source>
</evidence>
<gene>
    <name evidence="3" type="ORF">K503DRAFT_864391</name>
</gene>
<keyword evidence="1" id="KW-0472">Membrane</keyword>
<organism evidence="3 4">
    <name type="scientific">Rhizopogon vinicolor AM-OR11-026</name>
    <dbReference type="NCBI Taxonomy" id="1314800"/>
    <lineage>
        <taxon>Eukaryota</taxon>
        <taxon>Fungi</taxon>
        <taxon>Dikarya</taxon>
        <taxon>Basidiomycota</taxon>
        <taxon>Agaricomycotina</taxon>
        <taxon>Agaricomycetes</taxon>
        <taxon>Agaricomycetidae</taxon>
        <taxon>Boletales</taxon>
        <taxon>Suillineae</taxon>
        <taxon>Rhizopogonaceae</taxon>
        <taxon>Rhizopogon</taxon>
    </lineage>
</organism>
<proteinExistence type="predicted"/>
<sequence>MSDLQAQQAILVAIASFTVLCWDHMITFADEIDLIWYKRKGLSGYLFLLNRYITPLGFVVNIVALTLPTWFGESCRYFIRYEGAMATIGIGIAQLMMLLRVHALYPGRRLAIAIPALLLLAWLALQACLMAHGDMVPNTQQDHSCREVYDSPPGLSVTRAWIPLAYDTVIFVMTVWRTLPSNRNREIGRILPTLLSDGTLYYIVICSVNLILTVMIVRAPPALKGVSAQLAFL</sequence>
<evidence type="ECO:0000313" key="3">
    <source>
        <dbReference type="EMBL" id="OAX40718.1"/>
    </source>
</evidence>
<dbReference type="InterPro" id="IPR045340">
    <property type="entry name" value="DUF6533"/>
</dbReference>
<feature type="transmembrane region" description="Helical" evidence="1">
    <location>
        <begin position="110"/>
        <end position="132"/>
    </location>
</feature>
<feature type="transmembrane region" description="Helical" evidence="1">
    <location>
        <begin position="49"/>
        <end position="71"/>
    </location>
</feature>
<feature type="transmembrane region" description="Helical" evidence="1">
    <location>
        <begin position="200"/>
        <end position="217"/>
    </location>
</feature>
<dbReference type="EMBL" id="KV448202">
    <property type="protein sequence ID" value="OAX40718.1"/>
    <property type="molecule type" value="Genomic_DNA"/>
</dbReference>
<evidence type="ECO:0000256" key="1">
    <source>
        <dbReference type="SAM" id="Phobius"/>
    </source>
</evidence>
<feature type="transmembrane region" description="Helical" evidence="1">
    <location>
        <begin position="6"/>
        <end position="28"/>
    </location>
</feature>
<protein>
    <recommendedName>
        <fullName evidence="2">DUF6533 domain-containing protein</fullName>
    </recommendedName>
</protein>
<dbReference type="InParanoid" id="A0A1B7N7D5"/>
<dbReference type="Pfam" id="PF20151">
    <property type="entry name" value="DUF6533"/>
    <property type="match status" value="1"/>
</dbReference>
<reference evidence="3 4" key="1">
    <citation type="submission" date="2016-06" db="EMBL/GenBank/DDBJ databases">
        <title>Comparative genomics of the ectomycorrhizal sister species Rhizopogon vinicolor and Rhizopogon vesiculosus (Basidiomycota: Boletales) reveals a divergence of the mating type B locus.</title>
        <authorList>
            <consortium name="DOE Joint Genome Institute"/>
            <person name="Mujic A.B."/>
            <person name="Kuo A."/>
            <person name="Tritt A."/>
            <person name="Lipzen A."/>
            <person name="Chen C."/>
            <person name="Johnson J."/>
            <person name="Sharma A."/>
            <person name="Barry K."/>
            <person name="Grigoriev I.V."/>
            <person name="Spatafora J.W."/>
        </authorList>
    </citation>
    <scope>NUCLEOTIDE SEQUENCE [LARGE SCALE GENOMIC DNA]</scope>
    <source>
        <strain evidence="3 4">AM-OR11-026</strain>
    </source>
</reference>
<accession>A0A1B7N7D5</accession>
<dbReference type="AlphaFoldDB" id="A0A1B7N7D5"/>
<dbReference type="OrthoDB" id="3354157at2759"/>
<keyword evidence="1" id="KW-0812">Transmembrane</keyword>
<feature type="transmembrane region" description="Helical" evidence="1">
    <location>
        <begin position="77"/>
        <end position="98"/>
    </location>
</feature>
<dbReference type="Proteomes" id="UP000092154">
    <property type="component" value="Unassembled WGS sequence"/>
</dbReference>
<keyword evidence="4" id="KW-1185">Reference proteome</keyword>
<name>A0A1B7N7D5_9AGAM</name>
<evidence type="ECO:0000313" key="4">
    <source>
        <dbReference type="Proteomes" id="UP000092154"/>
    </source>
</evidence>
<feature type="transmembrane region" description="Helical" evidence="1">
    <location>
        <begin position="160"/>
        <end position="179"/>
    </location>
</feature>